<dbReference type="OrthoDB" id="9800237at2"/>
<dbReference type="InterPro" id="IPR029069">
    <property type="entry name" value="HotDog_dom_sf"/>
</dbReference>
<dbReference type="InterPro" id="IPR052342">
    <property type="entry name" value="MCH/BMMD"/>
</dbReference>
<reference evidence="2 3" key="1">
    <citation type="submission" date="2018-08" db="EMBL/GenBank/DDBJ databases">
        <title>Achromobacter xylosoxidans Genome sequencing and assembly.</title>
        <authorList>
            <person name="Wang R."/>
            <person name="Rensing C."/>
            <person name="Li Y."/>
        </authorList>
    </citation>
    <scope>NUCLEOTIDE SEQUENCE [LARGE SCALE GENOMIC DNA]</scope>
    <source>
        <strain evidence="2 3">GD003A</strain>
    </source>
</reference>
<dbReference type="Proteomes" id="UP000285324">
    <property type="component" value="Unassembled WGS sequence"/>
</dbReference>
<name>A0A424WK43_ALCXX</name>
<dbReference type="PANTHER" id="PTHR43664">
    <property type="entry name" value="MONOAMINE OXIDASE-RELATED"/>
    <property type="match status" value="1"/>
</dbReference>
<evidence type="ECO:0000259" key="1">
    <source>
        <dbReference type="Pfam" id="PF01575"/>
    </source>
</evidence>
<dbReference type="InterPro" id="IPR002539">
    <property type="entry name" value="MaoC-like_dom"/>
</dbReference>
<dbReference type="Gene3D" id="3.10.129.10">
    <property type="entry name" value="Hotdog Thioesterase"/>
    <property type="match status" value="1"/>
</dbReference>
<dbReference type="SUPFAM" id="SSF54637">
    <property type="entry name" value="Thioesterase/thiol ester dehydrase-isomerase"/>
    <property type="match status" value="1"/>
</dbReference>
<dbReference type="PANTHER" id="PTHR43664:SF1">
    <property type="entry name" value="BETA-METHYLMALYL-COA DEHYDRATASE"/>
    <property type="match status" value="1"/>
</dbReference>
<comment type="caution">
    <text evidence="2">The sequence shown here is derived from an EMBL/GenBank/DDBJ whole genome shotgun (WGS) entry which is preliminary data.</text>
</comment>
<gene>
    <name evidence="2" type="ORF">DY367_00270</name>
</gene>
<accession>A0A424WK43</accession>
<dbReference type="RefSeq" id="WP_118931311.1">
    <property type="nucleotide sequence ID" value="NZ_CP061008.1"/>
</dbReference>
<dbReference type="EMBL" id="QVXO01000001">
    <property type="protein sequence ID" value="RPJ93691.1"/>
    <property type="molecule type" value="Genomic_DNA"/>
</dbReference>
<organism evidence="2 3">
    <name type="scientific">Alcaligenes xylosoxydans xylosoxydans</name>
    <name type="common">Achromobacter xylosoxidans</name>
    <dbReference type="NCBI Taxonomy" id="85698"/>
    <lineage>
        <taxon>Bacteria</taxon>
        <taxon>Pseudomonadati</taxon>
        <taxon>Pseudomonadota</taxon>
        <taxon>Betaproteobacteria</taxon>
        <taxon>Burkholderiales</taxon>
        <taxon>Alcaligenaceae</taxon>
        <taxon>Achromobacter</taxon>
    </lineage>
</organism>
<dbReference type="Pfam" id="PF01575">
    <property type="entry name" value="MaoC_dehydratas"/>
    <property type="match status" value="1"/>
</dbReference>
<protein>
    <submittedName>
        <fullName evidence="2">Acyl dehydratase</fullName>
    </submittedName>
</protein>
<proteinExistence type="predicted"/>
<feature type="domain" description="MaoC-like" evidence="1">
    <location>
        <begin position="24"/>
        <end position="129"/>
    </location>
</feature>
<evidence type="ECO:0000313" key="2">
    <source>
        <dbReference type="EMBL" id="RPJ93691.1"/>
    </source>
</evidence>
<dbReference type="AlphaFoldDB" id="A0A424WK43"/>
<evidence type="ECO:0000313" key="3">
    <source>
        <dbReference type="Proteomes" id="UP000285324"/>
    </source>
</evidence>
<sequence>MSTPFDLDEHLGRRLYFEDLASGQSWESPRRTVTEADVVQFAGLSGDYNALHTDAVFAASHPFGQRAAHGMLTLAIASGLTTRMPVYRLMDGTRLALTELRCVWRKPVLIGDTIHVELGIGEKTLSQKRPGTGRVTMLRTVKNQNGEVVVESEWTTLMKCRPEAA</sequence>